<evidence type="ECO:0000259" key="1">
    <source>
        <dbReference type="PROSITE" id="PS50042"/>
    </source>
</evidence>
<evidence type="ECO:0000313" key="2">
    <source>
        <dbReference type="EMBL" id="KAH9324530.1"/>
    </source>
</evidence>
<dbReference type="GO" id="GO:0005952">
    <property type="term" value="C:cAMP-dependent protein kinase complex"/>
    <property type="evidence" value="ECO:0007669"/>
    <property type="project" value="InterPro"/>
</dbReference>
<dbReference type="CDD" id="cd00038">
    <property type="entry name" value="CAP_ED"/>
    <property type="match status" value="1"/>
</dbReference>
<gene>
    <name evidence="2" type="ORF">KI387_004708</name>
</gene>
<feature type="domain" description="Cyclic nucleotide-binding" evidence="1">
    <location>
        <begin position="15"/>
        <end position="85"/>
    </location>
</feature>
<dbReference type="PANTHER" id="PTHR11635:SF152">
    <property type="entry name" value="CAMP-DEPENDENT PROTEIN KINASE TYPE I REGULATORY SUBUNIT-RELATED"/>
    <property type="match status" value="1"/>
</dbReference>
<dbReference type="Proteomes" id="UP000824469">
    <property type="component" value="Unassembled WGS sequence"/>
</dbReference>
<evidence type="ECO:0000313" key="3">
    <source>
        <dbReference type="Proteomes" id="UP000824469"/>
    </source>
</evidence>
<dbReference type="PROSITE" id="PS50042">
    <property type="entry name" value="CNMP_BINDING_3"/>
    <property type="match status" value="1"/>
</dbReference>
<dbReference type="Pfam" id="PF00027">
    <property type="entry name" value="cNMP_binding"/>
    <property type="match status" value="1"/>
</dbReference>
<proteinExistence type="predicted"/>
<organism evidence="2 3">
    <name type="scientific">Taxus chinensis</name>
    <name type="common">Chinese yew</name>
    <name type="synonym">Taxus wallichiana var. chinensis</name>
    <dbReference type="NCBI Taxonomy" id="29808"/>
    <lineage>
        <taxon>Eukaryota</taxon>
        <taxon>Viridiplantae</taxon>
        <taxon>Streptophyta</taxon>
        <taxon>Embryophyta</taxon>
        <taxon>Tracheophyta</taxon>
        <taxon>Spermatophyta</taxon>
        <taxon>Pinopsida</taxon>
        <taxon>Pinidae</taxon>
        <taxon>Conifers II</taxon>
        <taxon>Cupressales</taxon>
        <taxon>Taxaceae</taxon>
        <taxon>Taxus</taxon>
    </lineage>
</organism>
<dbReference type="GO" id="GO:0005829">
    <property type="term" value="C:cytosol"/>
    <property type="evidence" value="ECO:0007669"/>
    <property type="project" value="TreeGrafter"/>
</dbReference>
<dbReference type="AlphaFoldDB" id="A0AA38LJ00"/>
<reference evidence="2 3" key="1">
    <citation type="journal article" date="2021" name="Nat. Plants">
        <title>The Taxus genome provides insights into paclitaxel biosynthesis.</title>
        <authorList>
            <person name="Xiong X."/>
            <person name="Gou J."/>
            <person name="Liao Q."/>
            <person name="Li Y."/>
            <person name="Zhou Q."/>
            <person name="Bi G."/>
            <person name="Li C."/>
            <person name="Du R."/>
            <person name="Wang X."/>
            <person name="Sun T."/>
            <person name="Guo L."/>
            <person name="Liang H."/>
            <person name="Lu P."/>
            <person name="Wu Y."/>
            <person name="Zhang Z."/>
            <person name="Ro D.K."/>
            <person name="Shang Y."/>
            <person name="Huang S."/>
            <person name="Yan J."/>
        </authorList>
    </citation>
    <scope>NUCLEOTIDE SEQUENCE [LARGE SCALE GENOMIC DNA]</scope>
    <source>
        <strain evidence="2">Ta-2019</strain>
    </source>
</reference>
<dbReference type="SUPFAM" id="SSF51206">
    <property type="entry name" value="cAMP-binding domain-like"/>
    <property type="match status" value="1"/>
</dbReference>
<feature type="non-terminal residue" evidence="2">
    <location>
        <position position="1"/>
    </location>
</feature>
<dbReference type="EMBL" id="JAHRHJ020000002">
    <property type="protein sequence ID" value="KAH9324530.1"/>
    <property type="molecule type" value="Genomic_DNA"/>
</dbReference>
<dbReference type="InterPro" id="IPR000595">
    <property type="entry name" value="cNMP-bd_dom"/>
</dbReference>
<accession>A0AA38LJ00</accession>
<sequence length="170" mass="18737">MYLATVMEFLGSIPLLQRLPSSSVKRIAELVKFKDVDQGGYLAKEGEAGDGVYFIWKGEAEVSSSTDSEVIGNPGLSLKQGDYFGYGYVDEVHRADVIALSKVICLVLSPEYTDLLSAESIWNAEQKKETCPKVEHILQLESLEVDIFRANTLPDTPRFGNVFGGQLISQ</sequence>
<dbReference type="InterPro" id="IPR018490">
    <property type="entry name" value="cNMP-bd_dom_sf"/>
</dbReference>
<dbReference type="InterPro" id="IPR014710">
    <property type="entry name" value="RmlC-like_jellyroll"/>
</dbReference>
<comment type="caution">
    <text evidence="2">The sequence shown here is derived from an EMBL/GenBank/DDBJ whole genome shotgun (WGS) entry which is preliminary data.</text>
</comment>
<dbReference type="InterPro" id="IPR050503">
    <property type="entry name" value="cAMP-dep_PK_reg_su-like"/>
</dbReference>
<dbReference type="PANTHER" id="PTHR11635">
    <property type="entry name" value="CAMP-DEPENDENT PROTEIN KINASE REGULATORY CHAIN"/>
    <property type="match status" value="1"/>
</dbReference>
<dbReference type="Gene3D" id="2.60.120.10">
    <property type="entry name" value="Jelly Rolls"/>
    <property type="match status" value="1"/>
</dbReference>
<dbReference type="FunFam" id="2.60.120.10:FF:000109">
    <property type="entry name" value="Acyl-CoA thioesterase II"/>
    <property type="match status" value="1"/>
</dbReference>
<protein>
    <recommendedName>
        <fullName evidence="1">Cyclic nucleotide-binding domain-containing protein</fullName>
    </recommendedName>
</protein>
<name>A0AA38LJ00_TAXCH</name>
<keyword evidence="3" id="KW-1185">Reference proteome</keyword>